<evidence type="ECO:0000256" key="9">
    <source>
        <dbReference type="SAM" id="Phobius"/>
    </source>
</evidence>
<dbReference type="Pfam" id="PF00361">
    <property type="entry name" value="Proton_antipo_M"/>
    <property type="match status" value="1"/>
</dbReference>
<dbReference type="GO" id="GO:0015297">
    <property type="term" value="F:antiporter activity"/>
    <property type="evidence" value="ECO:0007669"/>
    <property type="project" value="UniProtKB-KW"/>
</dbReference>
<keyword evidence="7 9" id="KW-0472">Membrane</keyword>
<feature type="transmembrane region" description="Helical" evidence="9">
    <location>
        <begin position="6"/>
        <end position="23"/>
    </location>
</feature>
<dbReference type="PANTHER" id="PTHR42703">
    <property type="entry name" value="NADH DEHYDROGENASE"/>
    <property type="match status" value="1"/>
</dbReference>
<feature type="domain" description="NADH:quinone oxidoreductase/Mrp antiporter transmembrane" evidence="10">
    <location>
        <begin position="127"/>
        <end position="416"/>
    </location>
</feature>
<dbReference type="GO" id="GO:0008137">
    <property type="term" value="F:NADH dehydrogenase (ubiquinone) activity"/>
    <property type="evidence" value="ECO:0007669"/>
    <property type="project" value="InterPro"/>
</dbReference>
<feature type="transmembrane region" description="Helical" evidence="9">
    <location>
        <begin position="130"/>
        <end position="150"/>
    </location>
</feature>
<feature type="transmembrane region" description="Helical" evidence="9">
    <location>
        <begin position="328"/>
        <end position="353"/>
    </location>
</feature>
<evidence type="ECO:0000256" key="7">
    <source>
        <dbReference type="ARBA" id="ARBA00023136"/>
    </source>
</evidence>
<evidence type="ECO:0000259" key="10">
    <source>
        <dbReference type="Pfam" id="PF00361"/>
    </source>
</evidence>
<name>A0AAX3MYY1_9BACL</name>
<protein>
    <submittedName>
        <fullName evidence="11">Na+/H+ antiporter subunit D</fullName>
    </submittedName>
</protein>
<keyword evidence="6 9" id="KW-1133">Transmembrane helix</keyword>
<feature type="transmembrane region" description="Helical" evidence="9">
    <location>
        <begin position="273"/>
        <end position="292"/>
    </location>
</feature>
<comment type="subcellular location">
    <subcellularLocation>
        <location evidence="1">Cell membrane</location>
        <topology evidence="1">Multi-pass membrane protein</topology>
    </subcellularLocation>
    <subcellularLocation>
        <location evidence="8">Membrane</location>
        <topology evidence="8">Multi-pass membrane protein</topology>
    </subcellularLocation>
</comment>
<feature type="transmembrane region" description="Helical" evidence="9">
    <location>
        <begin position="204"/>
        <end position="226"/>
    </location>
</feature>
<feature type="transmembrane region" description="Helical" evidence="9">
    <location>
        <begin position="449"/>
        <end position="470"/>
    </location>
</feature>
<feature type="transmembrane region" description="Helical" evidence="9">
    <location>
        <begin position="68"/>
        <end position="95"/>
    </location>
</feature>
<proteinExistence type="inferred from homology"/>
<dbReference type="PRINTS" id="PR01437">
    <property type="entry name" value="NUOXDRDTASE4"/>
</dbReference>
<evidence type="ECO:0000256" key="2">
    <source>
        <dbReference type="ARBA" id="ARBA00005346"/>
    </source>
</evidence>
<comment type="similarity">
    <text evidence="2">Belongs to the CPA3 antiporters (TC 2.A.63) subunit D family.</text>
</comment>
<dbReference type="GO" id="GO:0042773">
    <property type="term" value="P:ATP synthesis coupled electron transport"/>
    <property type="evidence" value="ECO:0007669"/>
    <property type="project" value="InterPro"/>
</dbReference>
<evidence type="ECO:0000256" key="4">
    <source>
        <dbReference type="ARBA" id="ARBA00022475"/>
    </source>
</evidence>
<evidence type="ECO:0000256" key="1">
    <source>
        <dbReference type="ARBA" id="ARBA00004651"/>
    </source>
</evidence>
<feature type="transmembrane region" description="Helical" evidence="9">
    <location>
        <begin position="238"/>
        <end position="261"/>
    </location>
</feature>
<dbReference type="InterPro" id="IPR003918">
    <property type="entry name" value="NADH_UbQ_OxRdtase"/>
</dbReference>
<dbReference type="AlphaFoldDB" id="A0AAX3MYY1"/>
<evidence type="ECO:0000256" key="8">
    <source>
        <dbReference type="RuleBase" id="RU000320"/>
    </source>
</evidence>
<dbReference type="EMBL" id="CP118101">
    <property type="protein sequence ID" value="WDH82805.1"/>
    <property type="molecule type" value="Genomic_DNA"/>
</dbReference>
<keyword evidence="4" id="KW-1003">Cell membrane</keyword>
<dbReference type="RefSeq" id="WP_274359239.1">
    <property type="nucleotide sequence ID" value="NZ_CP118101.1"/>
</dbReference>
<organism evidence="11 12">
    <name type="scientific">Paenibacillus urinalis</name>
    <dbReference type="NCBI Taxonomy" id="521520"/>
    <lineage>
        <taxon>Bacteria</taxon>
        <taxon>Bacillati</taxon>
        <taxon>Bacillota</taxon>
        <taxon>Bacilli</taxon>
        <taxon>Bacillales</taxon>
        <taxon>Paenibacillaceae</taxon>
        <taxon>Paenibacillus</taxon>
    </lineage>
</organism>
<feature type="transmembrane region" description="Helical" evidence="9">
    <location>
        <begin position="162"/>
        <end position="184"/>
    </location>
</feature>
<dbReference type="PANTHER" id="PTHR42703:SF1">
    <property type="entry name" value="NA(+)_H(+) ANTIPORTER SUBUNIT D1"/>
    <property type="match status" value="1"/>
</dbReference>
<evidence type="ECO:0000256" key="5">
    <source>
        <dbReference type="ARBA" id="ARBA00022692"/>
    </source>
</evidence>
<dbReference type="NCBIfam" id="NF005818">
    <property type="entry name" value="PRK07691.1"/>
    <property type="match status" value="1"/>
</dbReference>
<sequence>MNNLVVLPIFIPVLTGILLILFMKSVRIQRWISGIGTVIALGIAILLFAQVSVSGLQLLNMGGWAAPYGIVFVADTLASLLVLVASIIAVACIFYAFRSLTEEIEKYHFYVFFQFLMAGVNGSFLTGDLFNLFVCFELMLISSYALLVLGNTERQLMESLKYVLINMVSSSFFVVGIGYLYSVVGTVNLAHLSVRVAEVGQDGILGVISVLFLLIFSIKAGLFLFFWLSGSYAAPPAIVTALFAGLLTKVGLYAIVRMFTLVFYHDPEFTRQIIGWMAGATMILGVIGAIAYKNVNKILVYNVVAGVGFVAFGMAADNKLALEGLMFYLLHDMIIKTLLFLLGGALIAAAGTASLNNMGGLIRSYPLLGWMFFVAALALAGVPPLSGFPGKLMLFEGGIAAGLYGLTTIAVIASFLMLYSLLRIFIYAFWGKGQTIHTDEPHYSINRMLIPAGGLFVIVIGMGLFAEALYPSFSTAAHVLIDPSLYVNKVLKGW</sequence>
<feature type="transmembrane region" description="Helical" evidence="9">
    <location>
        <begin position="35"/>
        <end position="56"/>
    </location>
</feature>
<gene>
    <name evidence="11" type="ORF">PUW23_00525</name>
</gene>
<keyword evidence="3" id="KW-0813">Transport</keyword>
<evidence type="ECO:0000313" key="11">
    <source>
        <dbReference type="EMBL" id="WDH82805.1"/>
    </source>
</evidence>
<dbReference type="Proteomes" id="UP001220962">
    <property type="component" value="Chromosome"/>
</dbReference>
<dbReference type="InterPro" id="IPR001750">
    <property type="entry name" value="ND/Mrp_TM"/>
</dbReference>
<reference evidence="11" key="1">
    <citation type="submission" date="2023-02" db="EMBL/GenBank/DDBJ databases">
        <title>Pathogen: clinical or host-associated sample.</title>
        <authorList>
            <person name="Hergert J."/>
            <person name="Casey R."/>
            <person name="Wagner J."/>
            <person name="Young E.L."/>
            <person name="Oakeson K.F."/>
        </authorList>
    </citation>
    <scope>NUCLEOTIDE SEQUENCE</scope>
    <source>
        <strain evidence="11">2022CK-00830</strain>
    </source>
</reference>
<evidence type="ECO:0000313" key="12">
    <source>
        <dbReference type="Proteomes" id="UP001220962"/>
    </source>
</evidence>
<dbReference type="InterPro" id="IPR050586">
    <property type="entry name" value="CPA3_Na-H_Antiporter_D"/>
</dbReference>
<dbReference type="GO" id="GO:0005886">
    <property type="term" value="C:plasma membrane"/>
    <property type="evidence" value="ECO:0007669"/>
    <property type="project" value="UniProtKB-SubCell"/>
</dbReference>
<feature type="transmembrane region" description="Helical" evidence="9">
    <location>
        <begin position="107"/>
        <end position="124"/>
    </location>
</feature>
<keyword evidence="3" id="KW-0050">Antiport</keyword>
<feature type="transmembrane region" description="Helical" evidence="9">
    <location>
        <begin position="403"/>
        <end position="429"/>
    </location>
</feature>
<keyword evidence="5 8" id="KW-0812">Transmembrane</keyword>
<evidence type="ECO:0000256" key="3">
    <source>
        <dbReference type="ARBA" id="ARBA00022449"/>
    </source>
</evidence>
<feature type="transmembrane region" description="Helical" evidence="9">
    <location>
        <begin position="299"/>
        <end position="316"/>
    </location>
</feature>
<feature type="transmembrane region" description="Helical" evidence="9">
    <location>
        <begin position="365"/>
        <end position="383"/>
    </location>
</feature>
<evidence type="ECO:0000256" key="6">
    <source>
        <dbReference type="ARBA" id="ARBA00022989"/>
    </source>
</evidence>
<accession>A0AAX3MYY1</accession>